<reference evidence="3" key="1">
    <citation type="submission" date="2010-12" db="EMBL/GenBank/DDBJ databases">
        <title>Complete sequence of Bacillus cellulosilyticus DSM 2522.</title>
        <authorList>
            <consortium name="US DOE Joint Genome Institute"/>
            <person name="Lucas S."/>
            <person name="Copeland A."/>
            <person name="Lapidus A."/>
            <person name="Cheng J.-F."/>
            <person name="Bruce D."/>
            <person name="Goodwin L."/>
            <person name="Pitluck S."/>
            <person name="Chertkov O."/>
            <person name="Detter J.C."/>
            <person name="Han C."/>
            <person name="Tapia R."/>
            <person name="Land M."/>
            <person name="Hauser L."/>
            <person name="Jeffries C."/>
            <person name="Kyrpides N."/>
            <person name="Ivanova N."/>
            <person name="Mikhailova N."/>
            <person name="Brumm P."/>
            <person name="Mead D."/>
            <person name="Woyke T."/>
        </authorList>
    </citation>
    <scope>NUCLEOTIDE SEQUENCE [LARGE SCALE GENOMIC DNA]</scope>
    <source>
        <strain evidence="3">DSM 2522</strain>
    </source>
</reference>
<evidence type="ECO:0000313" key="4">
    <source>
        <dbReference type="Proteomes" id="UP000001401"/>
    </source>
</evidence>
<dbReference type="GO" id="GO:0000150">
    <property type="term" value="F:DNA strand exchange activity"/>
    <property type="evidence" value="ECO:0007669"/>
    <property type="project" value="InterPro"/>
</dbReference>
<sequence length="212" mass="24760">MRVIIYTRVSTEKETQDSSLQRQQVELLTMARQWDMKVVEVIQERASGYEVDREGILKLLDKCKAKEANALLIQDDTRLGRGNAKMAIIHQLKKWNIQIYTMEEHGELQLSETDTMVLDIVSIVEEYQRRLHNIKIKRGMKKAVEAGYRPEKNFHPTNHGGGRKRKEVPIEDIVRLRTRGLTFHEISVTLRGLGYDISKATAHRRYKEYVKK</sequence>
<dbReference type="EMBL" id="CP002394">
    <property type="protein sequence ID" value="ADU30655.1"/>
    <property type="molecule type" value="Genomic_DNA"/>
</dbReference>
<dbReference type="PANTHER" id="PTHR30461:SF26">
    <property type="entry name" value="RESOLVASE HOMOLOG YNEB"/>
    <property type="match status" value="1"/>
</dbReference>
<dbReference type="InterPro" id="IPR006119">
    <property type="entry name" value="Resolv_N"/>
</dbReference>
<dbReference type="SMART" id="SM00857">
    <property type="entry name" value="Resolvase"/>
    <property type="match status" value="1"/>
</dbReference>
<dbReference type="Gene3D" id="3.40.50.1390">
    <property type="entry name" value="Resolvase, N-terminal catalytic domain"/>
    <property type="match status" value="1"/>
</dbReference>
<proteinExistence type="inferred from homology"/>
<accession>E6TS01</accession>
<dbReference type="Proteomes" id="UP000001401">
    <property type="component" value="Chromosome"/>
</dbReference>
<evidence type="ECO:0000313" key="3">
    <source>
        <dbReference type="EMBL" id="ADU30655.1"/>
    </source>
</evidence>
<dbReference type="InterPro" id="IPR050639">
    <property type="entry name" value="SSR_resolvase"/>
</dbReference>
<dbReference type="HOGENOM" id="CLU_110193_0_0_9"/>
<comment type="similarity">
    <text evidence="1">Belongs to the site-specific recombinase resolvase family.</text>
</comment>
<dbReference type="PROSITE" id="PS51736">
    <property type="entry name" value="RECOMBINASES_3"/>
    <property type="match status" value="1"/>
</dbReference>
<dbReference type="PANTHER" id="PTHR30461">
    <property type="entry name" value="DNA-INVERTASE FROM LAMBDOID PROPHAGE"/>
    <property type="match status" value="1"/>
</dbReference>
<keyword evidence="4" id="KW-1185">Reference proteome</keyword>
<gene>
    <name evidence="3" type="ordered locus">Bcell_2397</name>
</gene>
<dbReference type="KEGG" id="bco:Bcell_2397"/>
<dbReference type="eggNOG" id="COG1961">
    <property type="taxonomic scope" value="Bacteria"/>
</dbReference>
<name>E6TS01_EVAC2</name>
<dbReference type="GO" id="GO:0003677">
    <property type="term" value="F:DNA binding"/>
    <property type="evidence" value="ECO:0007669"/>
    <property type="project" value="InterPro"/>
</dbReference>
<dbReference type="RefSeq" id="WP_013488990.1">
    <property type="nucleotide sequence ID" value="NC_014829.1"/>
</dbReference>
<dbReference type="CDD" id="cd00338">
    <property type="entry name" value="Ser_Recombinase"/>
    <property type="match status" value="1"/>
</dbReference>
<protein>
    <submittedName>
        <fullName evidence="3">Resolvase domain</fullName>
    </submittedName>
</protein>
<dbReference type="SUPFAM" id="SSF53041">
    <property type="entry name" value="Resolvase-like"/>
    <property type="match status" value="1"/>
</dbReference>
<feature type="domain" description="Resolvase/invertase-type recombinase catalytic" evidence="2">
    <location>
        <begin position="2"/>
        <end position="147"/>
    </location>
</feature>
<dbReference type="InterPro" id="IPR036162">
    <property type="entry name" value="Resolvase-like_N_sf"/>
</dbReference>
<dbReference type="OrthoDB" id="2731197at2"/>
<evidence type="ECO:0000256" key="1">
    <source>
        <dbReference type="ARBA" id="ARBA00009913"/>
    </source>
</evidence>
<dbReference type="AlphaFoldDB" id="E6TS01"/>
<evidence type="ECO:0000259" key="2">
    <source>
        <dbReference type="PROSITE" id="PS51736"/>
    </source>
</evidence>
<organism evidence="3 4">
    <name type="scientific">Evansella cellulosilytica (strain ATCC 21833 / DSM 2522 / FERM P-1141 / JCM 9156 / N-4)</name>
    <name type="common">Bacillus cellulosilyticus</name>
    <dbReference type="NCBI Taxonomy" id="649639"/>
    <lineage>
        <taxon>Bacteria</taxon>
        <taxon>Bacillati</taxon>
        <taxon>Bacillota</taxon>
        <taxon>Bacilli</taxon>
        <taxon>Bacillales</taxon>
        <taxon>Bacillaceae</taxon>
        <taxon>Evansella</taxon>
    </lineage>
</organism>
<dbReference type="Pfam" id="PF00239">
    <property type="entry name" value="Resolvase"/>
    <property type="match status" value="1"/>
</dbReference>
<dbReference type="STRING" id="649639.Bcell_2397"/>